<dbReference type="EMBL" id="LAZR01035960">
    <property type="protein sequence ID" value="KKL26101.1"/>
    <property type="molecule type" value="Genomic_DNA"/>
</dbReference>
<accession>A0A0F9E8C0</accession>
<sequence>MSERPPPKIAPYAFPERYELPGRPAGAPPAVQDAHRQTQFLLSSDLSLFEQAMNIQLAAVAASARRRSAEAAALLGFWSRTFSYLSDGCALLNHASYASCPPLLRAACDCIAAQRSLLADGFDEYHEWLATALGKDPEHAASYIDLGRFRAGSVLAQDERLGGAYRFLTDLTMPHFGSTVLQTGPDSSQQKLALTFAGSAF</sequence>
<dbReference type="AlphaFoldDB" id="A0A0F9E8C0"/>
<proteinExistence type="predicted"/>
<reference evidence="1" key="1">
    <citation type="journal article" date="2015" name="Nature">
        <title>Complex archaea that bridge the gap between prokaryotes and eukaryotes.</title>
        <authorList>
            <person name="Spang A."/>
            <person name="Saw J.H."/>
            <person name="Jorgensen S.L."/>
            <person name="Zaremba-Niedzwiedzka K."/>
            <person name="Martijn J."/>
            <person name="Lind A.E."/>
            <person name="van Eijk R."/>
            <person name="Schleper C."/>
            <person name="Guy L."/>
            <person name="Ettema T.J."/>
        </authorList>
    </citation>
    <scope>NUCLEOTIDE SEQUENCE</scope>
</reference>
<gene>
    <name evidence="1" type="ORF">LCGC14_2398690</name>
</gene>
<organism evidence="1">
    <name type="scientific">marine sediment metagenome</name>
    <dbReference type="NCBI Taxonomy" id="412755"/>
    <lineage>
        <taxon>unclassified sequences</taxon>
        <taxon>metagenomes</taxon>
        <taxon>ecological metagenomes</taxon>
    </lineage>
</organism>
<name>A0A0F9E8C0_9ZZZZ</name>
<protein>
    <submittedName>
        <fullName evidence="1">Uncharacterized protein</fullName>
    </submittedName>
</protein>
<feature type="non-terminal residue" evidence="1">
    <location>
        <position position="201"/>
    </location>
</feature>
<comment type="caution">
    <text evidence="1">The sequence shown here is derived from an EMBL/GenBank/DDBJ whole genome shotgun (WGS) entry which is preliminary data.</text>
</comment>
<evidence type="ECO:0000313" key="1">
    <source>
        <dbReference type="EMBL" id="KKL26101.1"/>
    </source>
</evidence>